<keyword evidence="9" id="KW-0449">Lipoprotein</keyword>
<dbReference type="RefSeq" id="WP_008910182.1">
    <property type="nucleotide sequence ID" value="NZ_KB233222.1"/>
</dbReference>
<keyword evidence="5" id="KW-0997">Cell inner membrane</keyword>
<evidence type="ECO:0000313" key="16">
    <source>
        <dbReference type="EMBL" id="EKT65002.1"/>
    </source>
</evidence>
<dbReference type="GO" id="GO:0140330">
    <property type="term" value="P:xenobiotic detoxification by transmembrane export across the cell outer membrane"/>
    <property type="evidence" value="ECO:0007669"/>
    <property type="project" value="UniProtKB-ARBA"/>
</dbReference>
<dbReference type="PANTHER" id="PTHR30158">
    <property type="entry name" value="ACRA/E-RELATED COMPONENT OF DRUG EFFLUX TRANSPORTER"/>
    <property type="match status" value="1"/>
</dbReference>
<keyword evidence="4" id="KW-1003">Cell membrane</keyword>
<comment type="similarity">
    <text evidence="2">Belongs to the membrane fusion protein (MFP) (TC 8.A.1) family.</text>
</comment>
<dbReference type="Pfam" id="PF25876">
    <property type="entry name" value="HH_MFP_RND"/>
    <property type="match status" value="1"/>
</dbReference>
<accession>K8X5S8</accession>
<keyword evidence="7" id="KW-0472">Membrane</keyword>
<evidence type="ECO:0000256" key="1">
    <source>
        <dbReference type="ARBA" id="ARBA00004519"/>
    </source>
</evidence>
<feature type="domain" description="Multidrug resistance protein MdtA-like beta-barrel" evidence="14">
    <location>
        <begin position="210"/>
        <end position="298"/>
    </location>
</feature>
<dbReference type="PROSITE" id="PS51257">
    <property type="entry name" value="PROKAR_LIPOPROTEIN"/>
    <property type="match status" value="1"/>
</dbReference>
<proteinExistence type="inferred from homology"/>
<dbReference type="GO" id="GO:0015721">
    <property type="term" value="P:bile acid and bile salt transport"/>
    <property type="evidence" value="ECO:0007669"/>
    <property type="project" value="TreeGrafter"/>
</dbReference>
<dbReference type="FunFam" id="1.10.287.470:FF:000002">
    <property type="entry name" value="Efflux RND transporter periplasmic adaptor subunit"/>
    <property type="match status" value="1"/>
</dbReference>
<dbReference type="GO" id="GO:0005886">
    <property type="term" value="C:plasma membrane"/>
    <property type="evidence" value="ECO:0007669"/>
    <property type="project" value="UniProtKB-SubCell"/>
</dbReference>
<evidence type="ECO:0000259" key="15">
    <source>
        <dbReference type="Pfam" id="PF25967"/>
    </source>
</evidence>
<feature type="signal peptide" evidence="11">
    <location>
        <begin position="1"/>
        <end position="22"/>
    </location>
</feature>
<evidence type="ECO:0000256" key="10">
    <source>
        <dbReference type="SAM" id="Coils"/>
    </source>
</evidence>
<keyword evidence="8" id="KW-0564">Palmitate</keyword>
<feature type="domain" description="Multidrug resistance protein MdtA-like C-terminal permuted SH3" evidence="15">
    <location>
        <begin position="304"/>
        <end position="365"/>
    </location>
</feature>
<comment type="caution">
    <text evidence="16">The sequence shown here is derived from an EMBL/GenBank/DDBJ whole genome shotgun (WGS) entry which is preliminary data.</text>
</comment>
<dbReference type="InterPro" id="IPR058624">
    <property type="entry name" value="MdtA-like_HH"/>
</dbReference>
<dbReference type="OrthoDB" id="9800613at2"/>
<dbReference type="EMBL" id="AKKL01000002">
    <property type="protein sequence ID" value="EKT65002.1"/>
    <property type="molecule type" value="Genomic_DNA"/>
</dbReference>
<keyword evidence="6 11" id="KW-0732">Signal</keyword>
<dbReference type="SUPFAM" id="SSF111369">
    <property type="entry name" value="HlyD-like secretion proteins"/>
    <property type="match status" value="1"/>
</dbReference>
<keyword evidence="10" id="KW-0175">Coiled coil</keyword>
<dbReference type="AlphaFoldDB" id="K8X5S8"/>
<dbReference type="InterPro" id="IPR058625">
    <property type="entry name" value="MdtA-like_BSH"/>
</dbReference>
<comment type="subcellular location">
    <subcellularLocation>
        <location evidence="1">Cell inner membrane</location>
        <topology evidence="1">Lipid-anchor</topology>
    </subcellularLocation>
</comment>
<dbReference type="Pfam" id="PF25967">
    <property type="entry name" value="RND-MFP_C"/>
    <property type="match status" value="1"/>
</dbReference>
<protein>
    <submittedName>
        <fullName evidence="16">Acriflavin resistance protein A</fullName>
    </submittedName>
</protein>
<gene>
    <name evidence="16" type="ORF">OOA_00655</name>
</gene>
<feature type="domain" description="Multidrug resistance protein MdtA-like alpha-helical hairpin" evidence="12">
    <location>
        <begin position="104"/>
        <end position="173"/>
    </location>
</feature>
<dbReference type="FunFam" id="2.40.30.170:FF:000001">
    <property type="entry name" value="Multidrug resistance efflux transporter MdtE"/>
    <property type="match status" value="1"/>
</dbReference>
<dbReference type="NCBIfam" id="TIGR01730">
    <property type="entry name" value="RND_mfp"/>
    <property type="match status" value="1"/>
</dbReference>
<evidence type="ECO:0000256" key="9">
    <source>
        <dbReference type="ARBA" id="ARBA00023288"/>
    </source>
</evidence>
<feature type="coiled-coil region" evidence="10">
    <location>
        <begin position="142"/>
        <end position="169"/>
    </location>
</feature>
<evidence type="ECO:0000313" key="17">
    <source>
        <dbReference type="Proteomes" id="UP000009336"/>
    </source>
</evidence>
<evidence type="ECO:0000256" key="3">
    <source>
        <dbReference type="ARBA" id="ARBA00022448"/>
    </source>
</evidence>
<feature type="domain" description="Multidrug resistance protein MdtA-like barrel-sandwich hybrid" evidence="13">
    <location>
        <begin position="64"/>
        <end position="204"/>
    </location>
</feature>
<sequence>MRKNRGVLPLALLVLSGGLALSGCNDEQKGGGERPAPEVGIVTLKAEPLTIKTELPGRTSAFLVAEVRPQVSGIILKRNYKEGSDVEAGTSLYQIDPAPYQASYDSAKAELAKAQANANLAGLTVKRYKPLLGTNYISQQDYDQATSTYAQALAAIKAAEAAVESARINLNYTKVTAPISGRTGKSNVTEGALVSTGQATELMRVQQLDPIYVDVTQSSDDFLRLRNEIEKGSLQKEPGKAPVSLMINNGHEYAQKGTLEFSDVTVDETTGSITMRAQFPNPNKELMPGMFVRAILEDGVVEKAIVIPQQGLSRTPQGDAQVMVVGAEDKVEVRKVTTAQAIGNKWLISDGLQAGDRVIVIGLQKIKPGVVVVPKEANLETQSIDNQAKPEEKSK</sequence>
<organism evidence="16 17">
    <name type="scientific">Providencia burhodogranariea DSM 19968</name>
    <dbReference type="NCBI Taxonomy" id="1141662"/>
    <lineage>
        <taxon>Bacteria</taxon>
        <taxon>Pseudomonadati</taxon>
        <taxon>Pseudomonadota</taxon>
        <taxon>Gammaproteobacteria</taxon>
        <taxon>Enterobacterales</taxon>
        <taxon>Morganellaceae</taxon>
        <taxon>Providencia</taxon>
    </lineage>
</organism>
<dbReference type="InterPro" id="IPR058627">
    <property type="entry name" value="MdtA-like_C"/>
</dbReference>
<reference evidence="16 17" key="1">
    <citation type="journal article" date="2012" name="BMC Genomics">
        <title>Comparative genomics of bacteria in the genus Providencia isolated from wild Drosophila melanogaster.</title>
        <authorList>
            <person name="Galac M.R."/>
            <person name="Lazzaro B.P."/>
        </authorList>
    </citation>
    <scope>NUCLEOTIDE SEQUENCE [LARGE SCALE GENOMIC DNA]</scope>
    <source>
        <strain evidence="16 17">DSM 19968</strain>
    </source>
</reference>
<dbReference type="GO" id="GO:0046677">
    <property type="term" value="P:response to antibiotic"/>
    <property type="evidence" value="ECO:0007669"/>
    <property type="project" value="TreeGrafter"/>
</dbReference>
<dbReference type="HOGENOM" id="CLU_018816_2_1_6"/>
<keyword evidence="17" id="KW-1185">Reference proteome</keyword>
<evidence type="ECO:0000256" key="11">
    <source>
        <dbReference type="SAM" id="SignalP"/>
    </source>
</evidence>
<keyword evidence="3" id="KW-0813">Transport</keyword>
<dbReference type="PATRIC" id="fig|1141662.3.peg.131"/>
<dbReference type="STRING" id="1141662.OOA_00655"/>
<dbReference type="Gene3D" id="2.40.30.170">
    <property type="match status" value="1"/>
</dbReference>
<dbReference type="FunFam" id="2.40.420.20:FF:000001">
    <property type="entry name" value="Efflux RND transporter periplasmic adaptor subunit"/>
    <property type="match status" value="1"/>
</dbReference>
<dbReference type="InterPro" id="IPR058626">
    <property type="entry name" value="MdtA-like_b-barrel"/>
</dbReference>
<evidence type="ECO:0000256" key="6">
    <source>
        <dbReference type="ARBA" id="ARBA00022729"/>
    </source>
</evidence>
<evidence type="ECO:0000259" key="13">
    <source>
        <dbReference type="Pfam" id="PF25917"/>
    </source>
</evidence>
<evidence type="ECO:0000259" key="14">
    <source>
        <dbReference type="Pfam" id="PF25944"/>
    </source>
</evidence>
<dbReference type="PANTHER" id="PTHR30158:SF3">
    <property type="entry name" value="MULTIDRUG EFFLUX PUMP SUBUNIT ACRA-RELATED"/>
    <property type="match status" value="1"/>
</dbReference>
<dbReference type="Gene3D" id="1.10.287.470">
    <property type="entry name" value="Helix hairpin bin"/>
    <property type="match status" value="1"/>
</dbReference>
<evidence type="ECO:0000256" key="8">
    <source>
        <dbReference type="ARBA" id="ARBA00023139"/>
    </source>
</evidence>
<dbReference type="eggNOG" id="COG0845">
    <property type="taxonomic scope" value="Bacteria"/>
</dbReference>
<dbReference type="GO" id="GO:0022857">
    <property type="term" value="F:transmembrane transporter activity"/>
    <property type="evidence" value="ECO:0007669"/>
    <property type="project" value="InterPro"/>
</dbReference>
<dbReference type="Proteomes" id="UP000009336">
    <property type="component" value="Unassembled WGS sequence"/>
</dbReference>
<dbReference type="Gene3D" id="2.40.420.20">
    <property type="match status" value="1"/>
</dbReference>
<dbReference type="Pfam" id="PF25917">
    <property type="entry name" value="BSH_RND"/>
    <property type="match status" value="1"/>
</dbReference>
<evidence type="ECO:0000256" key="4">
    <source>
        <dbReference type="ARBA" id="ARBA00022475"/>
    </source>
</evidence>
<evidence type="ECO:0000256" key="2">
    <source>
        <dbReference type="ARBA" id="ARBA00009477"/>
    </source>
</evidence>
<evidence type="ECO:0000259" key="12">
    <source>
        <dbReference type="Pfam" id="PF25876"/>
    </source>
</evidence>
<evidence type="ECO:0000256" key="5">
    <source>
        <dbReference type="ARBA" id="ARBA00022519"/>
    </source>
</evidence>
<dbReference type="Pfam" id="PF25944">
    <property type="entry name" value="Beta-barrel_RND"/>
    <property type="match status" value="1"/>
</dbReference>
<dbReference type="Gene3D" id="2.40.50.100">
    <property type="match status" value="1"/>
</dbReference>
<name>K8X5S8_9GAMM</name>
<evidence type="ECO:0000256" key="7">
    <source>
        <dbReference type="ARBA" id="ARBA00023136"/>
    </source>
</evidence>
<dbReference type="InterPro" id="IPR006143">
    <property type="entry name" value="RND_pump_MFP"/>
</dbReference>
<feature type="chain" id="PRO_5003924048" evidence="11">
    <location>
        <begin position="23"/>
        <end position="395"/>
    </location>
</feature>